<gene>
    <name evidence="4" type="ORF">AMST5_02211</name>
</gene>
<feature type="region of interest" description="Disordered" evidence="1">
    <location>
        <begin position="39"/>
        <end position="87"/>
    </location>
</feature>
<keyword evidence="2" id="KW-0812">Transmembrane</keyword>
<dbReference type="AlphaFoldDB" id="A0AA48LZR9"/>
<feature type="compositionally biased region" description="Basic and acidic residues" evidence="1">
    <location>
        <begin position="58"/>
        <end position="74"/>
    </location>
</feature>
<feature type="domain" description="AraC effector-binding" evidence="3">
    <location>
        <begin position="86"/>
        <end position="238"/>
    </location>
</feature>
<feature type="transmembrane region" description="Helical" evidence="2">
    <location>
        <begin position="15"/>
        <end position="32"/>
    </location>
</feature>
<evidence type="ECO:0000313" key="4">
    <source>
        <dbReference type="EMBL" id="CAJ0870233.1"/>
    </source>
</evidence>
<dbReference type="Pfam" id="PF06445">
    <property type="entry name" value="GyrI-like"/>
    <property type="match status" value="1"/>
</dbReference>
<protein>
    <recommendedName>
        <fullName evidence="3">AraC effector-binding domain-containing protein</fullName>
    </recommendedName>
</protein>
<dbReference type="InterPro" id="IPR011256">
    <property type="entry name" value="Reg_factor_effector_dom_sf"/>
</dbReference>
<dbReference type="Gene3D" id="3.20.80.10">
    <property type="entry name" value="Regulatory factor, effector binding domain"/>
    <property type="match status" value="1"/>
</dbReference>
<proteinExistence type="predicted"/>
<name>A0AA48LZR9_9ZZZZ</name>
<reference evidence="4" key="1">
    <citation type="submission" date="2023-07" db="EMBL/GenBank/DDBJ databases">
        <authorList>
            <person name="Pelsma A.J. K."/>
        </authorList>
    </citation>
    <scope>NUCLEOTIDE SEQUENCE</scope>
</reference>
<dbReference type="SMART" id="SM00871">
    <property type="entry name" value="AraC_E_bind"/>
    <property type="match status" value="1"/>
</dbReference>
<dbReference type="InterPro" id="IPR010499">
    <property type="entry name" value="AraC_E-bd"/>
</dbReference>
<evidence type="ECO:0000259" key="3">
    <source>
        <dbReference type="SMART" id="SM00871"/>
    </source>
</evidence>
<keyword evidence="2" id="KW-1133">Transmembrane helix</keyword>
<keyword evidence="2" id="KW-0472">Membrane</keyword>
<dbReference type="SUPFAM" id="SSF55136">
    <property type="entry name" value="Probable bacterial effector-binding domain"/>
    <property type="match status" value="1"/>
</dbReference>
<accession>A0AA48LZR9</accession>
<feature type="compositionally biased region" description="Low complexity" evidence="1">
    <location>
        <begin position="46"/>
        <end position="57"/>
    </location>
</feature>
<feature type="compositionally biased region" description="Low complexity" evidence="1">
    <location>
        <begin position="75"/>
        <end position="84"/>
    </location>
</feature>
<evidence type="ECO:0000256" key="1">
    <source>
        <dbReference type="SAM" id="MobiDB-lite"/>
    </source>
</evidence>
<dbReference type="EMBL" id="OY288114">
    <property type="protein sequence ID" value="CAJ0870233.1"/>
    <property type="molecule type" value="Genomic_DNA"/>
</dbReference>
<evidence type="ECO:0000256" key="2">
    <source>
        <dbReference type="SAM" id="Phobius"/>
    </source>
</evidence>
<dbReference type="InterPro" id="IPR029442">
    <property type="entry name" value="GyrI-like"/>
</dbReference>
<sequence>MDEETGLIDRLRRHWQALAIVALLLAAAGIIAERRLSSGGDEQAAEEAATAPASPDAAKPDAAKPDAAKPDAAKPEAAPPDASAGVASETVMVDARPAAVLKGQGKWEDAAKTLSGAIAKLNASVRKAGLAVNGRTIAVFTKTDDTGFSFEAMAPLAAAPEGKVKLTDGVEIGASPAGKAMKFQHRGAYDEIDATYEAIAAYLDEKGLDTKDLIIEEYLSDFKGDDAEVNVDIYVFLK</sequence>
<organism evidence="4">
    <name type="scientific">freshwater sediment metagenome</name>
    <dbReference type="NCBI Taxonomy" id="556182"/>
    <lineage>
        <taxon>unclassified sequences</taxon>
        <taxon>metagenomes</taxon>
        <taxon>ecological metagenomes</taxon>
    </lineage>
</organism>